<dbReference type="InterPro" id="IPR022413">
    <property type="entry name" value="ATP-guanido_PTrfase_N"/>
</dbReference>
<reference evidence="23" key="3">
    <citation type="submission" date="2025-09" db="UniProtKB">
        <authorList>
            <consortium name="Ensembl"/>
        </authorList>
    </citation>
    <scope>IDENTIFICATION</scope>
</reference>
<comment type="similarity">
    <text evidence="2 17 19">Belongs to the ATP:guanido phosphotransferase family.</text>
</comment>
<evidence type="ECO:0000256" key="2">
    <source>
        <dbReference type="ARBA" id="ARBA00006798"/>
    </source>
</evidence>
<evidence type="ECO:0000256" key="7">
    <source>
        <dbReference type="ARBA" id="ARBA00022792"/>
    </source>
</evidence>
<evidence type="ECO:0000256" key="17">
    <source>
        <dbReference type="PROSITE-ProRule" id="PRU00842"/>
    </source>
</evidence>
<dbReference type="PROSITE" id="PS51509">
    <property type="entry name" value="PHOSPHAGEN_KINASE_N"/>
    <property type="match status" value="1"/>
</dbReference>
<keyword evidence="6 18" id="KW-0418">Kinase</keyword>
<comment type="subunit">
    <text evidence="13">Exists as an octamer composed of four MTCK homodimers.</text>
</comment>
<reference evidence="23" key="2">
    <citation type="submission" date="2025-08" db="UniProtKB">
        <authorList>
            <consortium name="Ensembl"/>
        </authorList>
    </citation>
    <scope>IDENTIFICATION</scope>
</reference>
<name>A0A8B9X9E9_BOSMU</name>
<evidence type="ECO:0000256" key="16">
    <source>
        <dbReference type="ARBA" id="ARBA00041802"/>
    </source>
</evidence>
<reference evidence="23" key="1">
    <citation type="submission" date="2019-05" db="EMBL/GenBank/DDBJ databases">
        <authorList>
            <person name="Zhang S."/>
            <person name="Liu J."/>
        </authorList>
    </citation>
    <scope>NUCLEOTIDE SEQUENCE [LARGE SCALE GENOMIC DNA]</scope>
</reference>
<dbReference type="Proteomes" id="UP000694520">
    <property type="component" value="Chromosome 17"/>
</dbReference>
<dbReference type="EC" id="2.7.3.2" evidence="3"/>
<feature type="binding site" evidence="18">
    <location>
        <begin position="369"/>
        <end position="373"/>
    </location>
    <ligand>
        <name>ATP</name>
        <dbReference type="ChEBI" id="CHEBI:30616"/>
    </ligand>
</feature>
<evidence type="ECO:0000313" key="23">
    <source>
        <dbReference type="Ensembl" id="ENSBGRP00000018581.1"/>
    </source>
</evidence>
<evidence type="ECO:0000256" key="18">
    <source>
        <dbReference type="PROSITE-ProRule" id="PRU00843"/>
    </source>
</evidence>
<dbReference type="PROSITE" id="PS00112">
    <property type="entry name" value="PHOSPHAGEN_KINASE"/>
    <property type="match status" value="1"/>
</dbReference>
<dbReference type="AlphaFoldDB" id="A0A8B9X9E9"/>
<evidence type="ECO:0000256" key="19">
    <source>
        <dbReference type="RuleBase" id="RU000505"/>
    </source>
</evidence>
<keyword evidence="8 18" id="KW-0067">ATP-binding</keyword>
<keyword evidence="5 18" id="KW-0547">Nucleotide-binding</keyword>
<keyword evidence="7" id="KW-0999">Mitochondrion inner membrane</keyword>
<evidence type="ECO:0000259" key="21">
    <source>
        <dbReference type="PROSITE" id="PS51509"/>
    </source>
</evidence>
<feature type="binding site" evidence="18">
    <location>
        <begin position="397"/>
        <end position="402"/>
    </location>
    <ligand>
        <name>ATP</name>
        <dbReference type="ChEBI" id="CHEBI:30616"/>
    </ligand>
</feature>
<feature type="domain" description="Phosphagen kinase C-terminal" evidence="22">
    <location>
        <begin position="202"/>
        <end position="444"/>
    </location>
</feature>
<feature type="binding site" evidence="18">
    <location>
        <position position="268"/>
    </location>
    <ligand>
        <name>ATP</name>
        <dbReference type="ChEBI" id="CHEBI:30616"/>
    </ligand>
</feature>
<dbReference type="Pfam" id="PF02807">
    <property type="entry name" value="ATP-gua_PtransN"/>
    <property type="match status" value="1"/>
</dbReference>
<dbReference type="GO" id="GO:0005743">
    <property type="term" value="C:mitochondrial inner membrane"/>
    <property type="evidence" value="ECO:0007669"/>
    <property type="project" value="UniProtKB-SubCell"/>
</dbReference>
<dbReference type="Gene3D" id="3.30.590.10">
    <property type="entry name" value="Glutamine synthetase/guanido kinase, catalytic domain"/>
    <property type="match status" value="1"/>
</dbReference>
<evidence type="ECO:0000256" key="14">
    <source>
        <dbReference type="ARBA" id="ARBA00039465"/>
    </source>
</evidence>
<dbReference type="InterPro" id="IPR022415">
    <property type="entry name" value="ATP-guanido_PTrfase_AS"/>
</dbReference>
<evidence type="ECO:0000256" key="5">
    <source>
        <dbReference type="ARBA" id="ARBA00022741"/>
    </source>
</evidence>
<dbReference type="SUPFAM" id="SSF48034">
    <property type="entry name" value="Guanido kinase N-terminal domain"/>
    <property type="match status" value="1"/>
</dbReference>
<feature type="binding site" evidence="18">
    <location>
        <begin position="205"/>
        <end position="209"/>
    </location>
    <ligand>
        <name>ATP</name>
        <dbReference type="ChEBI" id="CHEBI:30616"/>
    </ligand>
</feature>
<dbReference type="Gene3D" id="1.10.135.10">
    <property type="entry name" value="ATP:guanido phosphotransferase, N-terminal domain"/>
    <property type="match status" value="1"/>
</dbReference>
<evidence type="ECO:0000259" key="22">
    <source>
        <dbReference type="PROSITE" id="PS51510"/>
    </source>
</evidence>
<feature type="compositionally biased region" description="Polar residues" evidence="20">
    <location>
        <begin position="78"/>
        <end position="87"/>
    </location>
</feature>
<dbReference type="Ensembl" id="ENSBGRT00000021530.1">
    <property type="protein sequence ID" value="ENSBGRP00000018581.1"/>
    <property type="gene ID" value="ENSBGRG00000011804.1"/>
</dbReference>
<evidence type="ECO:0000256" key="12">
    <source>
        <dbReference type="ARBA" id="ARBA00037274"/>
    </source>
</evidence>
<organism evidence="23 24">
    <name type="scientific">Bos mutus grunniens</name>
    <name type="common">Wild yak</name>
    <name type="synonym">Bos grunniens</name>
    <dbReference type="NCBI Taxonomy" id="30521"/>
    <lineage>
        <taxon>Eukaryota</taxon>
        <taxon>Metazoa</taxon>
        <taxon>Chordata</taxon>
        <taxon>Craniata</taxon>
        <taxon>Vertebrata</taxon>
        <taxon>Euteleostomi</taxon>
        <taxon>Mammalia</taxon>
        <taxon>Eutheria</taxon>
        <taxon>Laurasiatheria</taxon>
        <taxon>Artiodactyla</taxon>
        <taxon>Ruminantia</taxon>
        <taxon>Pecora</taxon>
        <taxon>Bovidae</taxon>
        <taxon>Bovinae</taxon>
        <taxon>Bos</taxon>
    </lineage>
</organism>
<dbReference type="InterPro" id="IPR036802">
    <property type="entry name" value="ATP-guanido_PTrfase_N_sf"/>
</dbReference>
<evidence type="ECO:0000256" key="1">
    <source>
        <dbReference type="ARBA" id="ARBA00004137"/>
    </source>
</evidence>
<comment type="subcellular location">
    <subcellularLocation>
        <location evidence="1">Mitochondrion inner membrane</location>
        <topology evidence="1">Peripheral membrane protein</topology>
        <orientation evidence="1">Intermembrane side</orientation>
    </subcellularLocation>
</comment>
<dbReference type="SUPFAM" id="SSF55931">
    <property type="entry name" value="Glutamine synthetase/guanido kinase"/>
    <property type="match status" value="1"/>
</dbReference>
<proteinExistence type="inferred from homology"/>
<sequence>MWWLETCACLFPSYTPSSHHTLHLSYTPLQLRNWELQREGEEEEEEEETKFPAQLQPHAQHRQEVGKPAENTQRESCDQQIGPSLENSLRRDQSAEYPDLRKHNNCMASHLTPAVYARLCDKTTPTGWTLDQCIQTGVDNPGHPFIKTVGMVAGDEETYEVFAELFDPVIQERHNGYDPRTMKHTTDLDASKIRSGYFDERYVLSSRVRTGRSIRGLSLPPACTRAERREVERVVVDALSGLKGDLAGRYYRLSEMTEAEQQQLIDDHFLFDKPVSPLLTAAGMARDWPDARGIWHNNEKSFLIWVNEEDHTRVISMEKGGNMKKVFERFCRGLKEVERLIQERGWEFMWNERLGYILTCPSNLGTGLRAGVHIKLPLLSKDSRFPKILENLRLQKRGTGGVDTAATGSVFDISNLDRLGKSEVELVQLVIDGVNFLIDCERRLERGQDIRIPPPLPNKH</sequence>
<keyword evidence="4 18" id="KW-0808">Transferase</keyword>
<feature type="compositionally biased region" description="Basic and acidic residues" evidence="20">
    <location>
        <begin position="61"/>
        <end position="77"/>
    </location>
</feature>
<dbReference type="InterPro" id="IPR014746">
    <property type="entry name" value="Gln_synth/guanido_kin_cat_dom"/>
</dbReference>
<dbReference type="FunFam" id="3.30.590.10:FF:000002">
    <property type="entry name" value="Creatine kinase S-type, mitochondrial"/>
    <property type="match status" value="1"/>
</dbReference>
<dbReference type="PROSITE" id="PS51510">
    <property type="entry name" value="PHOSPHAGEN_KINASE_C"/>
    <property type="match status" value="1"/>
</dbReference>
<evidence type="ECO:0000256" key="3">
    <source>
        <dbReference type="ARBA" id="ARBA00012231"/>
    </source>
</evidence>
<evidence type="ECO:0000256" key="8">
    <source>
        <dbReference type="ARBA" id="ARBA00022840"/>
    </source>
</evidence>
<dbReference type="PANTHER" id="PTHR11547">
    <property type="entry name" value="ARGININE OR CREATINE KINASE"/>
    <property type="match status" value="1"/>
</dbReference>
<evidence type="ECO:0000256" key="11">
    <source>
        <dbReference type="ARBA" id="ARBA00023136"/>
    </source>
</evidence>
<feature type="domain" description="Phosphagen kinase N-terminal" evidence="21">
    <location>
        <begin position="88"/>
        <end position="175"/>
    </location>
</feature>
<evidence type="ECO:0000256" key="15">
    <source>
        <dbReference type="ARBA" id="ARBA00041417"/>
    </source>
</evidence>
<evidence type="ECO:0000256" key="13">
    <source>
        <dbReference type="ARBA" id="ARBA00038753"/>
    </source>
</evidence>
<keyword evidence="11" id="KW-0472">Membrane</keyword>
<dbReference type="FunFam" id="1.10.135.10:FF:000002">
    <property type="entry name" value="creatine kinase S-type, mitochondrial"/>
    <property type="match status" value="1"/>
</dbReference>
<evidence type="ECO:0000256" key="4">
    <source>
        <dbReference type="ARBA" id="ARBA00022679"/>
    </source>
</evidence>
<evidence type="ECO:0000256" key="9">
    <source>
        <dbReference type="ARBA" id="ARBA00022946"/>
    </source>
</evidence>
<dbReference type="GO" id="GO:0004111">
    <property type="term" value="F:creatine kinase activity"/>
    <property type="evidence" value="ECO:0007669"/>
    <property type="project" value="UniProtKB-EC"/>
</dbReference>
<dbReference type="GO" id="GO:0046314">
    <property type="term" value="P:phosphocreatine biosynthetic process"/>
    <property type="evidence" value="ECO:0007669"/>
    <property type="project" value="InterPro"/>
</dbReference>
<evidence type="ECO:0000256" key="10">
    <source>
        <dbReference type="ARBA" id="ARBA00023128"/>
    </source>
</evidence>
<dbReference type="GO" id="GO:0005524">
    <property type="term" value="F:ATP binding"/>
    <property type="evidence" value="ECO:0007669"/>
    <property type="project" value="UniProtKB-UniRule"/>
</dbReference>
<keyword evidence="9" id="KW-0809">Transit peptide</keyword>
<dbReference type="Pfam" id="PF00217">
    <property type="entry name" value="ATP-gua_Ptrans"/>
    <property type="match status" value="1"/>
</dbReference>
<evidence type="ECO:0000313" key="24">
    <source>
        <dbReference type="Proteomes" id="UP000694520"/>
    </source>
</evidence>
<evidence type="ECO:0000256" key="6">
    <source>
        <dbReference type="ARBA" id="ARBA00022777"/>
    </source>
</evidence>
<dbReference type="PANTHER" id="PTHR11547:SF24">
    <property type="entry name" value="CREATINE KINASE U-TYPE, MITOCHONDRIAL"/>
    <property type="match status" value="1"/>
</dbReference>
<dbReference type="InterPro" id="IPR000749">
    <property type="entry name" value="ATP-guanido_PTrfase"/>
</dbReference>
<dbReference type="GeneTree" id="ENSGT00950000182772"/>
<accession>A0A8B9X9E9</accession>
<evidence type="ECO:0000256" key="20">
    <source>
        <dbReference type="SAM" id="MobiDB-lite"/>
    </source>
</evidence>
<comment type="function">
    <text evidence="12">Reversibly catalyzes the transfer of phosphate between ATP and various phosphogens (e.g. creatine phosphate). Creatine kinase isoenzymes play a central role in energy transduction in tissues with large, fluctuating energy demands, such as skeletal muscle, heart, brain and spermatozoa.</text>
</comment>
<keyword evidence="10" id="KW-0496">Mitochondrion</keyword>
<dbReference type="CDD" id="cd00716">
    <property type="entry name" value="creatine_kinase_like"/>
    <property type="match status" value="1"/>
</dbReference>
<feature type="binding site" evidence="18">
    <location>
        <position position="313"/>
    </location>
    <ligand>
        <name>ATP</name>
        <dbReference type="ChEBI" id="CHEBI:30616"/>
    </ligand>
</feature>
<keyword evidence="24" id="KW-1185">Reference proteome</keyword>
<feature type="region of interest" description="Disordered" evidence="20">
    <location>
        <begin position="37"/>
        <end position="95"/>
    </location>
</feature>
<dbReference type="GO" id="GO:1901029">
    <property type="term" value="P:negative regulation of mitochondrial outer membrane permeabilization involved in apoptotic signaling pathway"/>
    <property type="evidence" value="ECO:0007669"/>
    <property type="project" value="Ensembl"/>
</dbReference>
<dbReference type="InterPro" id="IPR022414">
    <property type="entry name" value="ATP-guanido_PTrfase_cat"/>
</dbReference>
<protein>
    <recommendedName>
        <fullName evidence="14">Creatine kinase U-type, mitochondrial</fullName>
        <ecNumber evidence="3">2.7.3.2</ecNumber>
    </recommendedName>
    <alternativeName>
        <fullName evidence="15">Acidic-type mitochondrial creatine kinase</fullName>
    </alternativeName>
    <alternativeName>
        <fullName evidence="16">Ubiquitous mitochondrial creatine kinase</fullName>
    </alternativeName>
</protein>